<keyword evidence="2" id="KW-0812">Transmembrane</keyword>
<keyword evidence="2" id="KW-0472">Membrane</keyword>
<sequence>MLSRLPKPKIKDPNHTLIGIIIILVLIVGFTGGYILFSHSQTPVITSNTSNNTTVNNTTSPVSNQSIVKKEVTNPQKSNPHKSKSKN</sequence>
<keyword evidence="2" id="KW-1133">Transmembrane helix</keyword>
<dbReference type="AlphaFoldDB" id="A0A8T5V1V4"/>
<evidence type="ECO:0000313" key="4">
    <source>
        <dbReference type="Proteomes" id="UP000825933"/>
    </source>
</evidence>
<evidence type="ECO:0000256" key="2">
    <source>
        <dbReference type="SAM" id="Phobius"/>
    </source>
</evidence>
<feature type="region of interest" description="Disordered" evidence="1">
    <location>
        <begin position="46"/>
        <end position="87"/>
    </location>
</feature>
<accession>A0A8T5V1V4</accession>
<dbReference type="Proteomes" id="UP000825933">
    <property type="component" value="Unassembled WGS sequence"/>
</dbReference>
<feature type="compositionally biased region" description="Low complexity" evidence="1">
    <location>
        <begin position="46"/>
        <end position="64"/>
    </location>
</feature>
<organism evidence="3 4">
    <name type="scientific">Methanobacterium spitsbergense</name>
    <dbReference type="NCBI Taxonomy" id="2874285"/>
    <lineage>
        <taxon>Archaea</taxon>
        <taxon>Methanobacteriati</taxon>
        <taxon>Methanobacteriota</taxon>
        <taxon>Methanomada group</taxon>
        <taxon>Methanobacteria</taxon>
        <taxon>Methanobacteriales</taxon>
        <taxon>Methanobacteriaceae</taxon>
        <taxon>Methanobacterium</taxon>
    </lineage>
</organism>
<dbReference type="RefSeq" id="WP_223792571.1">
    <property type="nucleotide sequence ID" value="NZ_JAIOUQ010000017.1"/>
</dbReference>
<proteinExistence type="predicted"/>
<evidence type="ECO:0000256" key="1">
    <source>
        <dbReference type="SAM" id="MobiDB-lite"/>
    </source>
</evidence>
<reference evidence="4" key="1">
    <citation type="journal article" date="2022" name="Microbiol. Resour. Announc.">
        <title>Draft Genome Sequence of a Methanogenic Archaeon from West Spitsbergen Permafrost.</title>
        <authorList>
            <person name="Trubitsyn V."/>
            <person name="Rivkina E."/>
            <person name="Shcherbakova V."/>
        </authorList>
    </citation>
    <scope>NUCLEOTIDE SEQUENCE [LARGE SCALE GENOMIC DNA]</scope>
    <source>
        <strain evidence="4">VT</strain>
    </source>
</reference>
<evidence type="ECO:0000313" key="3">
    <source>
        <dbReference type="EMBL" id="MBZ2167033.1"/>
    </source>
</evidence>
<name>A0A8T5V1V4_9EURY</name>
<feature type="transmembrane region" description="Helical" evidence="2">
    <location>
        <begin position="16"/>
        <end position="37"/>
    </location>
</feature>
<keyword evidence="4" id="KW-1185">Reference proteome</keyword>
<dbReference type="EMBL" id="JAIOUQ010000017">
    <property type="protein sequence ID" value="MBZ2167033.1"/>
    <property type="molecule type" value="Genomic_DNA"/>
</dbReference>
<protein>
    <submittedName>
        <fullName evidence="3">Uncharacterized protein</fullName>
    </submittedName>
</protein>
<gene>
    <name evidence="3" type="ORF">K8N75_13390</name>
</gene>
<comment type="caution">
    <text evidence="3">The sequence shown here is derived from an EMBL/GenBank/DDBJ whole genome shotgun (WGS) entry which is preliminary data.</text>
</comment>